<reference evidence="6 7" key="1">
    <citation type="submission" date="2018-08" db="EMBL/GenBank/DDBJ databases">
        <title>Genome and evolution of the arbuscular mycorrhizal fungus Diversispora epigaea (formerly Glomus versiforme) and its bacterial endosymbionts.</title>
        <authorList>
            <person name="Sun X."/>
            <person name="Fei Z."/>
            <person name="Harrison M."/>
        </authorList>
    </citation>
    <scope>NUCLEOTIDE SEQUENCE [LARGE SCALE GENOMIC DNA]</scope>
    <source>
        <strain evidence="6 7">IT104</strain>
    </source>
</reference>
<keyword evidence="2" id="KW-0677">Repeat</keyword>
<dbReference type="PANTHER" id="PTHR46228">
    <property type="entry name" value="KELCH DOMAIN-CONTAINING PROTEIN"/>
    <property type="match status" value="1"/>
</dbReference>
<feature type="transmembrane region" description="Helical" evidence="4">
    <location>
        <begin position="399"/>
        <end position="423"/>
    </location>
</feature>
<evidence type="ECO:0000256" key="2">
    <source>
        <dbReference type="ARBA" id="ARBA00022737"/>
    </source>
</evidence>
<evidence type="ECO:0000313" key="6">
    <source>
        <dbReference type="EMBL" id="RHZ52436.1"/>
    </source>
</evidence>
<organism evidence="6 7">
    <name type="scientific">Diversispora epigaea</name>
    <dbReference type="NCBI Taxonomy" id="1348612"/>
    <lineage>
        <taxon>Eukaryota</taxon>
        <taxon>Fungi</taxon>
        <taxon>Fungi incertae sedis</taxon>
        <taxon>Mucoromycota</taxon>
        <taxon>Glomeromycotina</taxon>
        <taxon>Glomeromycetes</taxon>
        <taxon>Diversisporales</taxon>
        <taxon>Diversisporaceae</taxon>
        <taxon>Diversispora</taxon>
    </lineage>
</organism>
<dbReference type="SUPFAM" id="SSF117281">
    <property type="entry name" value="Kelch motif"/>
    <property type="match status" value="1"/>
</dbReference>
<dbReference type="AlphaFoldDB" id="A0A397GSK7"/>
<proteinExistence type="predicted"/>
<feature type="compositionally biased region" description="Low complexity" evidence="3">
    <location>
        <begin position="369"/>
        <end position="389"/>
    </location>
</feature>
<dbReference type="Pfam" id="PF24681">
    <property type="entry name" value="Kelch_KLHDC2_KLHL20_DRC7"/>
    <property type="match status" value="2"/>
</dbReference>
<dbReference type="InterPro" id="IPR011043">
    <property type="entry name" value="Gal_Oxase/kelch_b-propeller"/>
</dbReference>
<evidence type="ECO:0000256" key="1">
    <source>
        <dbReference type="ARBA" id="ARBA00022441"/>
    </source>
</evidence>
<keyword evidence="4" id="KW-0472">Membrane</keyword>
<dbReference type="SUPFAM" id="SSF50965">
    <property type="entry name" value="Galactose oxidase, central domain"/>
    <property type="match status" value="1"/>
</dbReference>
<dbReference type="Gene3D" id="2.120.10.80">
    <property type="entry name" value="Kelch-type beta propeller"/>
    <property type="match status" value="2"/>
</dbReference>
<dbReference type="OrthoDB" id="2307419at2759"/>
<accession>A0A397GSK7</accession>
<keyword evidence="4" id="KW-1133">Transmembrane helix</keyword>
<protein>
    <recommendedName>
        <fullName evidence="8">Galactose oxidase</fullName>
    </recommendedName>
</protein>
<gene>
    <name evidence="6" type="ORF">Glove_461g29</name>
</gene>
<comment type="caution">
    <text evidence="6">The sequence shown here is derived from an EMBL/GenBank/DDBJ whole genome shotgun (WGS) entry which is preliminary data.</text>
</comment>
<dbReference type="EMBL" id="PQFF01000403">
    <property type="protein sequence ID" value="RHZ52436.1"/>
    <property type="molecule type" value="Genomic_DNA"/>
</dbReference>
<evidence type="ECO:0000256" key="4">
    <source>
        <dbReference type="SAM" id="Phobius"/>
    </source>
</evidence>
<evidence type="ECO:0000256" key="3">
    <source>
        <dbReference type="SAM" id="MobiDB-lite"/>
    </source>
</evidence>
<evidence type="ECO:0008006" key="8">
    <source>
        <dbReference type="Google" id="ProtNLM"/>
    </source>
</evidence>
<keyword evidence="1" id="KW-0880">Kelch repeat</keyword>
<sequence>MFLPFELFKFIFCTLTLLLIDLVLCYNPPKRIYHNSEIIDDKLLIFSGWTNIADYTFELFYLDLSKPFDNNNLTWTLIPEGSLPIHTYQSATVLSLDNSTIYLIGGYMTNKITHNYDYSNLVYAYNYPTSAWSAPELGGDIVPPRQSIRGVIDNSRIIYIFGGFNATDLVNNTGDLYNDMNTLNTVSNTWTTLSISENIPIRCSHYTANILPNGIIVYIGGIEKVSSFAASFTLVNINQIKLFDTENLEWSYVNATGNEIDSRIYFTSVLTPDGYIFIFGGSTYAATNASLASVSPILAMLDTNKNSFEWSIPSGSEENSPPSIYGHTANLYNDYMIITFGINIDTRLYSSEVYLYNIKSNKWVTTFTPSKPSTTTGSSTATSNPVKTSSPEKKSSKSLAIGLVTGVGIAVLISFIFIAIFVFRIKRADQLRQRPDILEIPGSD</sequence>
<dbReference type="PANTHER" id="PTHR46228:SF2">
    <property type="entry name" value="KELCH REPEAT PROTEIN (AFU_ORTHOLOGUE AFUA_4G14350)"/>
    <property type="match status" value="1"/>
</dbReference>
<feature type="region of interest" description="Disordered" evidence="3">
    <location>
        <begin position="369"/>
        <end position="393"/>
    </location>
</feature>
<evidence type="ECO:0000313" key="7">
    <source>
        <dbReference type="Proteomes" id="UP000266861"/>
    </source>
</evidence>
<name>A0A397GSK7_9GLOM</name>
<keyword evidence="4" id="KW-0812">Transmembrane</keyword>
<feature type="signal peptide" evidence="5">
    <location>
        <begin position="1"/>
        <end position="25"/>
    </location>
</feature>
<keyword evidence="5" id="KW-0732">Signal</keyword>
<dbReference type="InterPro" id="IPR015915">
    <property type="entry name" value="Kelch-typ_b-propeller"/>
</dbReference>
<keyword evidence="7" id="KW-1185">Reference proteome</keyword>
<evidence type="ECO:0000256" key="5">
    <source>
        <dbReference type="SAM" id="SignalP"/>
    </source>
</evidence>
<dbReference type="Proteomes" id="UP000266861">
    <property type="component" value="Unassembled WGS sequence"/>
</dbReference>
<feature type="chain" id="PRO_5017279094" description="Galactose oxidase" evidence="5">
    <location>
        <begin position="26"/>
        <end position="444"/>
    </location>
</feature>